<dbReference type="CDD" id="cd00093">
    <property type="entry name" value="HTH_XRE"/>
    <property type="match status" value="1"/>
</dbReference>
<gene>
    <name evidence="2" type="ORF">FO454_05060</name>
    <name evidence="3" type="ORF">FO454_12535</name>
</gene>
<dbReference type="PROSITE" id="PS50943">
    <property type="entry name" value="HTH_CROC1"/>
    <property type="match status" value="1"/>
</dbReference>
<dbReference type="SMART" id="SM00530">
    <property type="entry name" value="HTH_XRE"/>
    <property type="match status" value="1"/>
</dbReference>
<name>A0ABX6BU43_STALU</name>
<keyword evidence="4" id="KW-1185">Reference proteome</keyword>
<dbReference type="EMBL" id="CP041722">
    <property type="protein sequence ID" value="QEX39693.1"/>
    <property type="molecule type" value="Genomic_DNA"/>
</dbReference>
<protein>
    <submittedName>
        <fullName evidence="2">Helix-turn-helix transcriptional regulator</fullName>
    </submittedName>
</protein>
<proteinExistence type="predicted"/>
<dbReference type="SUPFAM" id="SSF47413">
    <property type="entry name" value="lambda repressor-like DNA-binding domains"/>
    <property type="match status" value="1"/>
</dbReference>
<sequence length="65" mass="7320">MLNLKELREAKGLSRYQLAKKTGLQNSTIRSAELENSNPGFLTVKKICDALKVDINKVKEIEQTT</sequence>
<dbReference type="RefSeq" id="WP_070866274.1">
    <property type="nucleotide sequence ID" value="NZ_CP041722.1"/>
</dbReference>
<dbReference type="InterPro" id="IPR010982">
    <property type="entry name" value="Lambda_DNA-bd_dom_sf"/>
</dbReference>
<evidence type="ECO:0000313" key="4">
    <source>
        <dbReference type="Proteomes" id="UP000325462"/>
    </source>
</evidence>
<evidence type="ECO:0000313" key="2">
    <source>
        <dbReference type="EMBL" id="QEX38314.1"/>
    </source>
</evidence>
<dbReference type="Pfam" id="PF01381">
    <property type="entry name" value="HTH_3"/>
    <property type="match status" value="1"/>
</dbReference>
<dbReference type="Gene3D" id="1.10.260.40">
    <property type="entry name" value="lambda repressor-like DNA-binding domains"/>
    <property type="match status" value="1"/>
</dbReference>
<evidence type="ECO:0000313" key="3">
    <source>
        <dbReference type="EMBL" id="QEX39693.1"/>
    </source>
</evidence>
<reference evidence="2 4" key="1">
    <citation type="submission" date="2019-07" db="EMBL/GenBank/DDBJ databases">
        <title>Comparative genome analysis of staphylococcus lugdunensis shows clonal complex-dependent diversity of the putative virulence factor, ess/type vii locus.</title>
        <authorList>
            <person name="Lebeurre J."/>
            <person name="Dahyot S."/>
            <person name="Diene S."/>
            <person name="Paulay A."/>
            <person name="Aubourg M."/>
            <person name="Argemi X."/>
            <person name="Giard J.-C."/>
            <person name="Tournier I."/>
            <person name="Francois P."/>
            <person name="Pestel-Caron M."/>
        </authorList>
    </citation>
    <scope>NUCLEOTIDE SEQUENCE [LARGE SCALE GENOMIC DNA]</scope>
    <source>
        <strain evidence="2 4">SL13</strain>
    </source>
</reference>
<feature type="domain" description="HTH cro/C1-type" evidence="1">
    <location>
        <begin position="4"/>
        <end position="58"/>
    </location>
</feature>
<dbReference type="InterPro" id="IPR001387">
    <property type="entry name" value="Cro/C1-type_HTH"/>
</dbReference>
<dbReference type="EMBL" id="CP041722">
    <property type="protein sequence ID" value="QEX38314.1"/>
    <property type="molecule type" value="Genomic_DNA"/>
</dbReference>
<organism evidence="2 4">
    <name type="scientific">Staphylococcus lugdunensis</name>
    <dbReference type="NCBI Taxonomy" id="28035"/>
    <lineage>
        <taxon>Bacteria</taxon>
        <taxon>Bacillati</taxon>
        <taxon>Bacillota</taxon>
        <taxon>Bacilli</taxon>
        <taxon>Bacillales</taxon>
        <taxon>Staphylococcaceae</taxon>
        <taxon>Staphylococcus</taxon>
    </lineage>
</organism>
<dbReference type="Proteomes" id="UP000325462">
    <property type="component" value="Chromosome"/>
</dbReference>
<evidence type="ECO:0000259" key="1">
    <source>
        <dbReference type="PROSITE" id="PS50943"/>
    </source>
</evidence>
<accession>A0ABX6BU43</accession>